<dbReference type="AlphaFoldDB" id="A0AAW2IJ03"/>
<name>A0AAW2IJ03_9LAMI</name>
<evidence type="ECO:0000313" key="3">
    <source>
        <dbReference type="EMBL" id="KAL0282297.1"/>
    </source>
</evidence>
<sequence length="499" mass="56311">MPRSSRTGELEFDPEIEKTARRLRKETKHLKGEASASSTSKADFELDVPTSSESEEEVMAQNPERTISEMTSPDLNQQPICIEYPTLDVDFELKSGLIHLLPTFRGHAGDKAKDWFYSLPSGTIVSWNELKKQFLENYFPASQTTNIRKDISGIRQFSGESFYEYWGRFKQLVESCPHHQIPDHLLIQYFYEGLFEANRSLVDAASGGALYDKTPTEARKLITTMAANNQQFGNRSDNPPRKVHEVSTFVDERLDKLTFLVEKILVGGTQQVKACGICTSSGHFTDACPTLQEEPTMHANAVGGFSGPSQRGHDPFSNTYNPGWRDHPNLRYGNQPQNSQRPPYQQPPPPQTNSNSGTSLEDMMKILVANTQQFQQETRASIQNLESQVSQLASSVSRLESQGKLPSQTIINPKQNVSAITMCSEKELQFENSTRRGQAQQGKTGDELKILPKQAEKSNPTHEEHPKVFVPKPPFPERFAKSKKKEERGRFLKLYAKLR</sequence>
<evidence type="ECO:0000259" key="2">
    <source>
        <dbReference type="Pfam" id="PF03732"/>
    </source>
</evidence>
<reference evidence="3" key="1">
    <citation type="submission" date="2020-06" db="EMBL/GenBank/DDBJ databases">
        <authorList>
            <person name="Li T."/>
            <person name="Hu X."/>
            <person name="Zhang T."/>
            <person name="Song X."/>
            <person name="Zhang H."/>
            <person name="Dai N."/>
            <person name="Sheng W."/>
            <person name="Hou X."/>
            <person name="Wei L."/>
        </authorList>
    </citation>
    <scope>NUCLEOTIDE SEQUENCE</scope>
    <source>
        <strain evidence="3">G01</strain>
        <tissue evidence="3">Leaf</tissue>
    </source>
</reference>
<dbReference type="EMBL" id="JACGWK010001829">
    <property type="protein sequence ID" value="KAL0282297.1"/>
    <property type="molecule type" value="Genomic_DNA"/>
</dbReference>
<gene>
    <name evidence="3" type="ORF">Sangu_2485900</name>
</gene>
<feature type="compositionally biased region" description="Low complexity" evidence="1">
    <location>
        <begin position="334"/>
        <end position="343"/>
    </location>
</feature>
<feature type="region of interest" description="Disordered" evidence="1">
    <location>
        <begin position="23"/>
        <end position="61"/>
    </location>
</feature>
<feature type="region of interest" description="Disordered" evidence="1">
    <location>
        <begin position="299"/>
        <end position="358"/>
    </location>
</feature>
<reference evidence="3" key="2">
    <citation type="journal article" date="2024" name="Plant">
        <title>Genomic evolution and insights into agronomic trait innovations of Sesamum species.</title>
        <authorList>
            <person name="Miao H."/>
            <person name="Wang L."/>
            <person name="Qu L."/>
            <person name="Liu H."/>
            <person name="Sun Y."/>
            <person name="Le M."/>
            <person name="Wang Q."/>
            <person name="Wei S."/>
            <person name="Zheng Y."/>
            <person name="Lin W."/>
            <person name="Duan Y."/>
            <person name="Cao H."/>
            <person name="Xiong S."/>
            <person name="Wang X."/>
            <person name="Wei L."/>
            <person name="Li C."/>
            <person name="Ma Q."/>
            <person name="Ju M."/>
            <person name="Zhao R."/>
            <person name="Li G."/>
            <person name="Mu C."/>
            <person name="Tian Q."/>
            <person name="Mei H."/>
            <person name="Zhang T."/>
            <person name="Gao T."/>
            <person name="Zhang H."/>
        </authorList>
    </citation>
    <scope>NUCLEOTIDE SEQUENCE</scope>
    <source>
        <strain evidence="3">G01</strain>
    </source>
</reference>
<dbReference type="PANTHER" id="PTHR33223">
    <property type="entry name" value="CCHC-TYPE DOMAIN-CONTAINING PROTEIN"/>
    <property type="match status" value="1"/>
</dbReference>
<organism evidence="3">
    <name type="scientific">Sesamum angustifolium</name>
    <dbReference type="NCBI Taxonomy" id="2727405"/>
    <lineage>
        <taxon>Eukaryota</taxon>
        <taxon>Viridiplantae</taxon>
        <taxon>Streptophyta</taxon>
        <taxon>Embryophyta</taxon>
        <taxon>Tracheophyta</taxon>
        <taxon>Spermatophyta</taxon>
        <taxon>Magnoliopsida</taxon>
        <taxon>eudicotyledons</taxon>
        <taxon>Gunneridae</taxon>
        <taxon>Pentapetalae</taxon>
        <taxon>asterids</taxon>
        <taxon>lamiids</taxon>
        <taxon>Lamiales</taxon>
        <taxon>Pedaliaceae</taxon>
        <taxon>Sesamum</taxon>
    </lineage>
</organism>
<feature type="compositionally biased region" description="Basic and acidic residues" evidence="1">
    <location>
        <begin position="444"/>
        <end position="467"/>
    </location>
</feature>
<protein>
    <recommendedName>
        <fullName evidence="2">Retrotransposon gag domain-containing protein</fullName>
    </recommendedName>
</protein>
<dbReference type="PANTHER" id="PTHR33223:SF3">
    <property type="match status" value="1"/>
</dbReference>
<comment type="caution">
    <text evidence="3">The sequence shown here is derived from an EMBL/GenBank/DDBJ whole genome shotgun (WGS) entry which is preliminary data.</text>
</comment>
<dbReference type="InterPro" id="IPR005162">
    <property type="entry name" value="Retrotrans_gag_dom"/>
</dbReference>
<feature type="region of interest" description="Disordered" evidence="1">
    <location>
        <begin position="433"/>
        <end position="487"/>
    </location>
</feature>
<accession>A0AAW2IJ03</accession>
<feature type="compositionally biased region" description="Polar residues" evidence="1">
    <location>
        <begin position="433"/>
        <end position="443"/>
    </location>
</feature>
<feature type="compositionally biased region" description="Basic and acidic residues" evidence="1">
    <location>
        <begin position="478"/>
        <end position="487"/>
    </location>
</feature>
<feature type="domain" description="Retrotransposon gag" evidence="2">
    <location>
        <begin position="107"/>
        <end position="194"/>
    </location>
</feature>
<proteinExistence type="predicted"/>
<dbReference type="Pfam" id="PF03732">
    <property type="entry name" value="Retrotrans_gag"/>
    <property type="match status" value="1"/>
</dbReference>
<evidence type="ECO:0000256" key="1">
    <source>
        <dbReference type="SAM" id="MobiDB-lite"/>
    </source>
</evidence>